<dbReference type="Proteomes" id="UP000738376">
    <property type="component" value="Unassembled WGS sequence"/>
</dbReference>
<accession>A0ABX1M0L5</accession>
<evidence type="ECO:0000313" key="1">
    <source>
        <dbReference type="EMBL" id="NMF60750.1"/>
    </source>
</evidence>
<reference evidence="1 2" key="1">
    <citation type="submission" date="2020-03" db="EMBL/GenBank/DDBJ databases">
        <title>Draft Genome Sequence of 2-Methylisoborneol Producing Pseudanabaena yagii Strain GIHE-NHR1 Isolated from North Han River in South Korea.</title>
        <authorList>
            <person name="Jeong J."/>
        </authorList>
    </citation>
    <scope>NUCLEOTIDE SEQUENCE [LARGE SCALE GENOMIC DNA]</scope>
    <source>
        <strain evidence="1 2">GIHE-NHR1</strain>
    </source>
</reference>
<organism evidence="1 2">
    <name type="scientific">Pseudanabaena yagii GIHE-NHR1</name>
    <dbReference type="NCBI Taxonomy" id="2722753"/>
    <lineage>
        <taxon>Bacteria</taxon>
        <taxon>Bacillati</taxon>
        <taxon>Cyanobacteriota</taxon>
        <taxon>Cyanophyceae</taxon>
        <taxon>Pseudanabaenales</taxon>
        <taxon>Pseudanabaenaceae</taxon>
        <taxon>Pseudanabaena</taxon>
        <taxon>Pseudanabaena yagii</taxon>
    </lineage>
</organism>
<comment type="caution">
    <text evidence="1">The sequence shown here is derived from an EMBL/GenBank/DDBJ whole genome shotgun (WGS) entry which is preliminary data.</text>
</comment>
<gene>
    <name evidence="1" type="ORF">HC246_22650</name>
</gene>
<keyword evidence="2" id="KW-1185">Reference proteome</keyword>
<protein>
    <submittedName>
        <fullName evidence="1">Uncharacterized protein</fullName>
    </submittedName>
</protein>
<proteinExistence type="predicted"/>
<dbReference type="EMBL" id="JAAVJL010000004">
    <property type="protein sequence ID" value="NMF60750.1"/>
    <property type="molecule type" value="Genomic_DNA"/>
</dbReference>
<evidence type="ECO:0000313" key="2">
    <source>
        <dbReference type="Proteomes" id="UP000738376"/>
    </source>
</evidence>
<sequence length="60" mass="6767">MLSAENSDRTEDFLTRSTTVNIYTCSGGKYFPLEPRSPIYNQYPKYPIAIAVSIMSIAMI</sequence>
<dbReference type="RefSeq" id="WP_169365696.1">
    <property type="nucleotide sequence ID" value="NZ_JAAVJL010000004.1"/>
</dbReference>
<name>A0ABX1M0L5_9CYAN</name>